<evidence type="ECO:0000313" key="2">
    <source>
        <dbReference type="EMBL" id="PKW25597.1"/>
    </source>
</evidence>
<feature type="region of interest" description="Disordered" evidence="1">
    <location>
        <begin position="13"/>
        <end position="47"/>
    </location>
</feature>
<gene>
    <name evidence="2" type="ORF">ATL31_0394</name>
</gene>
<feature type="compositionally biased region" description="Low complexity" evidence="1">
    <location>
        <begin position="13"/>
        <end position="43"/>
    </location>
</feature>
<dbReference type="EMBL" id="PJNE01000001">
    <property type="protein sequence ID" value="PKW25597.1"/>
    <property type="molecule type" value="Genomic_DNA"/>
</dbReference>
<accession>A0A2N3YFF2</accession>
<keyword evidence="3" id="KW-1185">Reference proteome</keyword>
<name>A0A2N3YFF2_9MICO</name>
<evidence type="ECO:0000313" key="3">
    <source>
        <dbReference type="Proteomes" id="UP000233781"/>
    </source>
</evidence>
<proteinExistence type="predicted"/>
<comment type="caution">
    <text evidence="2">The sequence shown here is derived from an EMBL/GenBank/DDBJ whole genome shotgun (WGS) entry which is preliminary data.</text>
</comment>
<sequence>MLAAALLLGGCSDAAPPDGAPASPRPSTSAPAPGPSGARPGASVPDASAVSTALDTLLEARDAAVRTGDTAAFRATVAAPTDAAGRRQLQTFGAARALGLSQLSHDVAPPADDPAAVDVTLRYRVAGVDRAERTATVRYALRRAGERWLVADETATGTDAAPPWLAMPGLTVRRGRSVVVAGTAPEAALAAAATTVDRSLPVLARLWPGTPRRTLVLLPETPAEAATLRGDGGAAVGRVAATTDGPTDAAGLATGDRVLVDPDARRRLTPVGRDVVLTHELAHVAVRGSVPGTAPLWLSEGYADHVGYARAGLPERTLAAPLVAAVRAGTAPAALPTDTALDPGVSDIEVGYLAAWQAAQTVVALAGEAGLRRLVRACTATGGAEAAARACDAAMPGVIGTDRAGLTRRWRQRLAALAR</sequence>
<dbReference type="Proteomes" id="UP000233781">
    <property type="component" value="Unassembled WGS sequence"/>
</dbReference>
<evidence type="ECO:0008006" key="4">
    <source>
        <dbReference type="Google" id="ProtNLM"/>
    </source>
</evidence>
<dbReference type="AlphaFoldDB" id="A0A2N3YFF2"/>
<evidence type="ECO:0000256" key="1">
    <source>
        <dbReference type="SAM" id="MobiDB-lite"/>
    </source>
</evidence>
<protein>
    <recommendedName>
        <fullName evidence="4">Peptidase MA superfamily protein</fullName>
    </recommendedName>
</protein>
<reference evidence="2 3" key="1">
    <citation type="submission" date="2017-12" db="EMBL/GenBank/DDBJ databases">
        <title>Sequencing the genomes of 1000 Actinobacteria strains.</title>
        <authorList>
            <person name="Klenk H.-P."/>
        </authorList>
    </citation>
    <scope>NUCLEOTIDE SEQUENCE [LARGE SCALE GENOMIC DNA]</scope>
    <source>
        <strain evidence="2 3">DSM 12806</strain>
    </source>
</reference>
<organism evidence="2 3">
    <name type="scientific">Phycicoccus duodecadis</name>
    <dbReference type="NCBI Taxonomy" id="173053"/>
    <lineage>
        <taxon>Bacteria</taxon>
        <taxon>Bacillati</taxon>
        <taxon>Actinomycetota</taxon>
        <taxon>Actinomycetes</taxon>
        <taxon>Micrococcales</taxon>
        <taxon>Intrasporangiaceae</taxon>
        <taxon>Phycicoccus</taxon>
    </lineage>
</organism>